<evidence type="ECO:0000256" key="2">
    <source>
        <dbReference type="ARBA" id="ARBA00022989"/>
    </source>
</evidence>
<feature type="transmembrane region" description="Helical" evidence="4">
    <location>
        <begin position="40"/>
        <end position="61"/>
    </location>
</feature>
<evidence type="ECO:0000256" key="1">
    <source>
        <dbReference type="ARBA" id="ARBA00022692"/>
    </source>
</evidence>
<keyword evidence="7" id="KW-1185">Reference proteome</keyword>
<keyword evidence="2 4" id="KW-1133">Transmembrane helix</keyword>
<comment type="caution">
    <text evidence="6">The sequence shown here is derived from an EMBL/GenBank/DDBJ whole genome shotgun (WGS) entry which is preliminary data.</text>
</comment>
<evidence type="ECO:0000313" key="7">
    <source>
        <dbReference type="Proteomes" id="UP001529369"/>
    </source>
</evidence>
<feature type="domain" description="HIG1" evidence="5">
    <location>
        <begin position="1"/>
        <end position="64"/>
    </location>
</feature>
<proteinExistence type="predicted"/>
<accession>A0ABT8AB46</accession>
<sequence length="64" mass="6817">MKILLTVLVAIGMLATLGTLFAGMLGMARSDGSGERSNLLMRWRVVIQGITLVLFALLLAVSRG</sequence>
<dbReference type="InterPro" id="IPR007667">
    <property type="entry name" value="Hypoxia_induced_domain"/>
</dbReference>
<keyword evidence="1 4" id="KW-0812">Transmembrane</keyword>
<evidence type="ECO:0000313" key="6">
    <source>
        <dbReference type="EMBL" id="MDN3566831.1"/>
    </source>
</evidence>
<dbReference type="Gene3D" id="6.10.140.1320">
    <property type="match status" value="1"/>
</dbReference>
<protein>
    <submittedName>
        <fullName evidence="6">Twin transmembrane helix small protein</fullName>
    </submittedName>
</protein>
<dbReference type="PROSITE" id="PS51503">
    <property type="entry name" value="HIG1"/>
    <property type="match status" value="1"/>
</dbReference>
<dbReference type="Proteomes" id="UP001529369">
    <property type="component" value="Unassembled WGS sequence"/>
</dbReference>
<evidence type="ECO:0000256" key="3">
    <source>
        <dbReference type="ARBA" id="ARBA00023136"/>
    </source>
</evidence>
<dbReference type="NCBIfam" id="NF033233">
    <property type="entry name" value="twin_helix"/>
    <property type="match status" value="1"/>
</dbReference>
<evidence type="ECO:0000259" key="5">
    <source>
        <dbReference type="PROSITE" id="PS51503"/>
    </source>
</evidence>
<dbReference type="EMBL" id="JAUFPN010000182">
    <property type="protein sequence ID" value="MDN3566831.1"/>
    <property type="molecule type" value="Genomic_DNA"/>
</dbReference>
<organism evidence="6 7">
    <name type="scientific">Paeniroseomonas aquatica</name>
    <dbReference type="NCBI Taxonomy" id="373043"/>
    <lineage>
        <taxon>Bacteria</taxon>
        <taxon>Pseudomonadati</taxon>
        <taxon>Pseudomonadota</taxon>
        <taxon>Alphaproteobacteria</taxon>
        <taxon>Acetobacterales</taxon>
        <taxon>Acetobacteraceae</taxon>
        <taxon>Paeniroseomonas</taxon>
    </lineage>
</organism>
<keyword evidence="3 4" id="KW-0472">Membrane</keyword>
<evidence type="ECO:0000256" key="4">
    <source>
        <dbReference type="SAM" id="Phobius"/>
    </source>
</evidence>
<dbReference type="Pfam" id="PF04588">
    <property type="entry name" value="HIG_1_N"/>
    <property type="match status" value="1"/>
</dbReference>
<name>A0ABT8AB46_9PROT</name>
<dbReference type="RefSeq" id="WP_290318788.1">
    <property type="nucleotide sequence ID" value="NZ_JAUFPN010000182.1"/>
</dbReference>
<reference evidence="7" key="1">
    <citation type="journal article" date="2019" name="Int. J. Syst. Evol. Microbiol.">
        <title>The Global Catalogue of Microorganisms (GCM) 10K type strain sequencing project: providing services to taxonomists for standard genome sequencing and annotation.</title>
        <authorList>
            <consortium name="The Broad Institute Genomics Platform"/>
            <consortium name="The Broad Institute Genome Sequencing Center for Infectious Disease"/>
            <person name="Wu L."/>
            <person name="Ma J."/>
        </authorList>
    </citation>
    <scope>NUCLEOTIDE SEQUENCE [LARGE SCALE GENOMIC DNA]</scope>
    <source>
        <strain evidence="7">CECT 7131</strain>
    </source>
</reference>
<gene>
    <name evidence="6" type="ORF">QWZ14_20840</name>
</gene>